<evidence type="ECO:0000313" key="4">
    <source>
        <dbReference type="Proteomes" id="UP000186400"/>
    </source>
</evidence>
<feature type="transmembrane region" description="Helical" evidence="2">
    <location>
        <begin position="6"/>
        <end position="25"/>
    </location>
</feature>
<dbReference type="STRING" id="159291.SAMN05920897_1353"/>
<keyword evidence="1" id="KW-0175">Coiled coil</keyword>
<accession>A0A1N6XZP6</accession>
<dbReference type="RefSeq" id="WP_076489973.1">
    <property type="nucleotide sequence ID" value="NZ_FTMS01000035.1"/>
</dbReference>
<organism evidence="3 4">
    <name type="scientific">Alkalispirochaeta americana</name>
    <dbReference type="NCBI Taxonomy" id="159291"/>
    <lineage>
        <taxon>Bacteria</taxon>
        <taxon>Pseudomonadati</taxon>
        <taxon>Spirochaetota</taxon>
        <taxon>Spirochaetia</taxon>
        <taxon>Spirochaetales</taxon>
        <taxon>Spirochaetaceae</taxon>
        <taxon>Alkalispirochaeta</taxon>
    </lineage>
</organism>
<evidence type="ECO:0000313" key="3">
    <source>
        <dbReference type="EMBL" id="SIR07756.1"/>
    </source>
</evidence>
<keyword evidence="4" id="KW-1185">Reference proteome</keyword>
<sequence length="90" mass="11079">MAWFHNYGWVVPLTFLMVFLSVFLLHRRSFSFYRCGHPDREIYGLDGYDRRTKVRRVRDLEEELNEMKRQYQGVSFEDLEKKIRDLKTEL</sequence>
<proteinExistence type="predicted"/>
<keyword evidence="2" id="KW-0472">Membrane</keyword>
<reference evidence="3 4" key="1">
    <citation type="submission" date="2017-01" db="EMBL/GenBank/DDBJ databases">
        <authorList>
            <person name="Mah S.A."/>
            <person name="Swanson W.J."/>
            <person name="Moy G.W."/>
            <person name="Vacquier V.D."/>
        </authorList>
    </citation>
    <scope>NUCLEOTIDE SEQUENCE [LARGE SCALE GENOMIC DNA]</scope>
    <source>
        <strain evidence="3 4">ASpG1</strain>
    </source>
</reference>
<gene>
    <name evidence="3" type="ORF">SAMN05920897_1353</name>
</gene>
<protein>
    <submittedName>
        <fullName evidence="3">Uncharacterized protein</fullName>
    </submittedName>
</protein>
<name>A0A1N6XZP6_9SPIO</name>
<keyword evidence="2" id="KW-0812">Transmembrane</keyword>
<feature type="coiled-coil region" evidence="1">
    <location>
        <begin position="50"/>
        <end position="77"/>
    </location>
</feature>
<evidence type="ECO:0000256" key="2">
    <source>
        <dbReference type="SAM" id="Phobius"/>
    </source>
</evidence>
<dbReference type="EMBL" id="FTMS01000035">
    <property type="protein sequence ID" value="SIR07756.1"/>
    <property type="molecule type" value="Genomic_DNA"/>
</dbReference>
<keyword evidence="2" id="KW-1133">Transmembrane helix</keyword>
<dbReference type="Proteomes" id="UP000186400">
    <property type="component" value="Unassembled WGS sequence"/>
</dbReference>
<evidence type="ECO:0000256" key="1">
    <source>
        <dbReference type="SAM" id="Coils"/>
    </source>
</evidence>
<dbReference type="AlphaFoldDB" id="A0A1N6XZP6"/>